<dbReference type="GO" id="GO:0042742">
    <property type="term" value="P:defense response to bacterium"/>
    <property type="evidence" value="ECO:0007669"/>
    <property type="project" value="UniProtKB-ARBA"/>
</dbReference>
<dbReference type="SUPFAM" id="SSF52058">
    <property type="entry name" value="L domain-like"/>
    <property type="match status" value="1"/>
</dbReference>
<dbReference type="PANTHER" id="PTHR23155:SF1116">
    <property type="entry name" value="OS12G0273300 PROTEIN"/>
    <property type="match status" value="1"/>
</dbReference>
<dbReference type="GO" id="GO:0000166">
    <property type="term" value="F:nucleotide binding"/>
    <property type="evidence" value="ECO:0007669"/>
    <property type="project" value="UniProtKB-KW"/>
</dbReference>
<evidence type="ECO:0000256" key="3">
    <source>
        <dbReference type="ARBA" id="ARBA00022737"/>
    </source>
</evidence>
<sequence length="874" mass="98878">MEFATGALGSLLPKLAQLLGDEYNLQKGTKKNIEFLTTELESINAALCKVGNIPLEELDDQVRIWSRHVREVSYDMEDIIDTFLVRVQGSDAPSKRSAKRFIKKMMGAVTKATTRHRIGQDIKDIMEIIKVVAEERKRYKVDSVALSKSVVDPDPRITALYTKATDLVGINNAREELITRLTKNDGMPTQQQRIISIFGFGGLGKTTLAKAVYDKIKLQFDCTAFVSVSRNPDINKLLKNIFYELDKEKYGNIHSTMLEETQLIDHIKEFLLDKRYLIVVDDIWDMKPWEIIRCALGENNMKSRIITTTRIIDIAEQLGGCYKLKPLTHDSSEKLFYGRIFGSKGECPHRYSGVSEKILKKCGGVPLAIITTSSLLANNLGNIEVWNEWCDSIGSGLRSNHNLNNMRKILSFSYYDLPSHLKTCLLYLSIFPEDCLILRDRLIWRWIAEGFVQHGDGRQSLYDIGLRYFSELLNRSLIQPGSYIDEDVMMPMKCRVHDMVLDLICSLSGEEGFVTTVLGDCRKCTSSRECKVRRLSIHSTTPCPKMRTSKLRSLTIFDPASIKSMPPLSSYHSLRVLDLEGCNLNGHPSLEFVVILVHLRFLNLLNTRYSAEIPKDLGKLRCLQILDLFGTDVKYLPPTIVELRQLMCLGVGESTRLPNRLMNLTSLECLVAGNVDSAHTAEELGHLTNLRKLVVRLRKDNEGRWDESTSKAMVGSLRKLHRIQSLSISLAAQVRREDIQVLGLLPSLRFLKVNVTGMQVGEKFMISADAFPCLISCTFLGFPMVPSMFSPGAMPRLEHFKFHILPEDSCGGGESIVDDMALGHLPSLRTVWADLSRNVEVTKDLETKLIAKLKHEANVHSNQPCIYWRARFIE</sequence>
<keyword evidence="6" id="KW-0175">Coiled coil</keyword>
<dbReference type="Pfam" id="PF18052">
    <property type="entry name" value="Rx_N"/>
    <property type="match status" value="1"/>
</dbReference>
<dbReference type="InterPro" id="IPR041118">
    <property type="entry name" value="Rx_N"/>
</dbReference>
<evidence type="ECO:0000313" key="12">
    <source>
        <dbReference type="Proteomes" id="UP001497457"/>
    </source>
</evidence>
<keyword evidence="4" id="KW-0547">Nucleotide-binding</keyword>
<dbReference type="Gene3D" id="1.10.8.430">
    <property type="entry name" value="Helical domain of apoptotic protease-activating factors"/>
    <property type="match status" value="1"/>
</dbReference>
<dbReference type="InterPro" id="IPR002182">
    <property type="entry name" value="NB-ARC"/>
</dbReference>
<dbReference type="InterPro" id="IPR032675">
    <property type="entry name" value="LRR_dom_sf"/>
</dbReference>
<dbReference type="PANTHER" id="PTHR23155">
    <property type="entry name" value="DISEASE RESISTANCE PROTEIN RP"/>
    <property type="match status" value="1"/>
</dbReference>
<dbReference type="Gene3D" id="1.10.10.10">
    <property type="entry name" value="Winged helix-like DNA-binding domain superfamily/Winged helix DNA-binding domain"/>
    <property type="match status" value="1"/>
</dbReference>
<keyword evidence="12" id="KW-1185">Reference proteome</keyword>
<reference evidence="12" key="1">
    <citation type="submission" date="2024-06" db="EMBL/GenBank/DDBJ databases">
        <authorList>
            <person name="Ryan C."/>
        </authorList>
    </citation>
    <scope>NUCLEOTIDE SEQUENCE [LARGE SCALE GENOMIC DNA]</scope>
</reference>
<dbReference type="SUPFAM" id="SSF52540">
    <property type="entry name" value="P-loop containing nucleoside triphosphate hydrolases"/>
    <property type="match status" value="1"/>
</dbReference>
<dbReference type="GO" id="GO:0002758">
    <property type="term" value="P:innate immune response-activating signaling pathway"/>
    <property type="evidence" value="ECO:0007669"/>
    <property type="project" value="UniProtKB-ARBA"/>
</dbReference>
<dbReference type="PRINTS" id="PR00364">
    <property type="entry name" value="DISEASERSIST"/>
</dbReference>
<reference evidence="11 12" key="2">
    <citation type="submission" date="2024-10" db="EMBL/GenBank/DDBJ databases">
        <authorList>
            <person name="Ryan C."/>
        </authorList>
    </citation>
    <scope>NUCLEOTIDE SEQUENCE [LARGE SCALE GENOMIC DNA]</scope>
</reference>
<dbReference type="FunFam" id="1.10.10.10:FF:000322">
    <property type="entry name" value="Probable disease resistance protein At1g63360"/>
    <property type="match status" value="1"/>
</dbReference>
<keyword evidence="5" id="KW-0611">Plant defense</keyword>
<dbReference type="InterPro" id="IPR036388">
    <property type="entry name" value="WH-like_DNA-bd_sf"/>
</dbReference>
<evidence type="ECO:0000313" key="11">
    <source>
        <dbReference type="EMBL" id="CAL4993076.1"/>
    </source>
</evidence>
<feature type="domain" description="Disease resistance protein winged helix" evidence="9">
    <location>
        <begin position="430"/>
        <end position="504"/>
    </location>
</feature>
<gene>
    <name evidence="11" type="ORF">URODEC1_LOCUS61403</name>
</gene>
<feature type="domain" description="Disease resistance R13L4/SHOC-2-like LRR" evidence="10">
    <location>
        <begin position="550"/>
        <end position="729"/>
    </location>
</feature>
<evidence type="ECO:0000256" key="6">
    <source>
        <dbReference type="ARBA" id="ARBA00023054"/>
    </source>
</evidence>
<keyword evidence="2" id="KW-0433">Leucine-rich repeat</keyword>
<protein>
    <submittedName>
        <fullName evidence="11">Uncharacterized protein</fullName>
    </submittedName>
</protein>
<dbReference type="InterPro" id="IPR055414">
    <property type="entry name" value="LRR_R13L4/SHOC2-like"/>
</dbReference>
<dbReference type="InterPro" id="IPR038005">
    <property type="entry name" value="RX-like_CC"/>
</dbReference>
<name>A0ABC9B470_9POAL</name>
<proteinExistence type="inferred from homology"/>
<dbReference type="CDD" id="cd14798">
    <property type="entry name" value="RX-CC_like"/>
    <property type="match status" value="1"/>
</dbReference>
<evidence type="ECO:0000259" key="8">
    <source>
        <dbReference type="Pfam" id="PF18052"/>
    </source>
</evidence>
<accession>A0ABC9B470</accession>
<feature type="domain" description="NB-ARC" evidence="7">
    <location>
        <begin position="175"/>
        <end position="336"/>
    </location>
</feature>
<evidence type="ECO:0000256" key="4">
    <source>
        <dbReference type="ARBA" id="ARBA00022741"/>
    </source>
</evidence>
<dbReference type="Gene3D" id="3.80.10.10">
    <property type="entry name" value="Ribonuclease Inhibitor"/>
    <property type="match status" value="1"/>
</dbReference>
<dbReference type="AlphaFoldDB" id="A0ABC9B470"/>
<evidence type="ECO:0000259" key="9">
    <source>
        <dbReference type="Pfam" id="PF23559"/>
    </source>
</evidence>
<dbReference type="InterPro" id="IPR058922">
    <property type="entry name" value="WHD_DRP"/>
</dbReference>
<feature type="domain" description="Disease resistance N-terminal" evidence="8">
    <location>
        <begin position="7"/>
        <end position="99"/>
    </location>
</feature>
<comment type="similarity">
    <text evidence="1">Belongs to the disease resistance NB-LRR family.</text>
</comment>
<evidence type="ECO:0000256" key="2">
    <source>
        <dbReference type="ARBA" id="ARBA00022614"/>
    </source>
</evidence>
<dbReference type="InterPro" id="IPR044974">
    <property type="entry name" value="Disease_R_plants"/>
</dbReference>
<dbReference type="Proteomes" id="UP001497457">
    <property type="component" value="Chromosome 24b"/>
</dbReference>
<evidence type="ECO:0000256" key="1">
    <source>
        <dbReference type="ARBA" id="ARBA00008894"/>
    </source>
</evidence>
<dbReference type="Gene3D" id="3.40.50.300">
    <property type="entry name" value="P-loop containing nucleotide triphosphate hydrolases"/>
    <property type="match status" value="1"/>
</dbReference>
<dbReference type="Pfam" id="PF23598">
    <property type="entry name" value="LRR_14"/>
    <property type="match status" value="1"/>
</dbReference>
<keyword evidence="3" id="KW-0677">Repeat</keyword>
<evidence type="ECO:0000259" key="10">
    <source>
        <dbReference type="Pfam" id="PF23598"/>
    </source>
</evidence>
<dbReference type="InterPro" id="IPR027417">
    <property type="entry name" value="P-loop_NTPase"/>
</dbReference>
<dbReference type="Pfam" id="PF23559">
    <property type="entry name" value="WHD_DRP"/>
    <property type="match status" value="1"/>
</dbReference>
<dbReference type="EMBL" id="OZ075134">
    <property type="protein sequence ID" value="CAL4993076.1"/>
    <property type="molecule type" value="Genomic_DNA"/>
</dbReference>
<dbReference type="GO" id="GO:0009626">
    <property type="term" value="P:plant-type hypersensitive response"/>
    <property type="evidence" value="ECO:0007669"/>
    <property type="project" value="UniProtKB-ARBA"/>
</dbReference>
<evidence type="ECO:0000259" key="7">
    <source>
        <dbReference type="Pfam" id="PF00931"/>
    </source>
</evidence>
<dbReference type="Pfam" id="PF00931">
    <property type="entry name" value="NB-ARC"/>
    <property type="match status" value="1"/>
</dbReference>
<dbReference type="FunFam" id="3.40.50.300:FF:001091">
    <property type="entry name" value="Probable disease resistance protein At1g61300"/>
    <property type="match status" value="1"/>
</dbReference>
<organism evidence="11 12">
    <name type="scientific">Urochloa decumbens</name>
    <dbReference type="NCBI Taxonomy" id="240449"/>
    <lineage>
        <taxon>Eukaryota</taxon>
        <taxon>Viridiplantae</taxon>
        <taxon>Streptophyta</taxon>
        <taxon>Embryophyta</taxon>
        <taxon>Tracheophyta</taxon>
        <taxon>Spermatophyta</taxon>
        <taxon>Magnoliopsida</taxon>
        <taxon>Liliopsida</taxon>
        <taxon>Poales</taxon>
        <taxon>Poaceae</taxon>
        <taxon>PACMAD clade</taxon>
        <taxon>Panicoideae</taxon>
        <taxon>Panicodae</taxon>
        <taxon>Paniceae</taxon>
        <taxon>Melinidinae</taxon>
        <taxon>Urochloa</taxon>
    </lineage>
</organism>
<dbReference type="InterPro" id="IPR042197">
    <property type="entry name" value="Apaf_helical"/>
</dbReference>
<evidence type="ECO:0000256" key="5">
    <source>
        <dbReference type="ARBA" id="ARBA00022821"/>
    </source>
</evidence>
<dbReference type="Gene3D" id="1.20.5.4130">
    <property type="match status" value="1"/>
</dbReference>